<feature type="non-terminal residue" evidence="2">
    <location>
        <position position="1"/>
    </location>
</feature>
<dbReference type="OrthoDB" id="2157530at2759"/>
<evidence type="ECO:0000313" key="3">
    <source>
        <dbReference type="Proteomes" id="UP000246702"/>
    </source>
</evidence>
<dbReference type="Pfam" id="PF06985">
    <property type="entry name" value="HET"/>
    <property type="match status" value="1"/>
</dbReference>
<keyword evidence="3" id="KW-1185">Reference proteome</keyword>
<dbReference type="PANTHER" id="PTHR24148:SF81">
    <property type="entry name" value="HETEROKARYON INCOMPATIBILITY DOMAIN-CONTAINING PROTEIN"/>
    <property type="match status" value="1"/>
</dbReference>
<dbReference type="STRING" id="1450535.A0A317WID7"/>
<dbReference type="PANTHER" id="PTHR24148">
    <property type="entry name" value="ANKYRIN REPEAT DOMAIN-CONTAINING PROTEIN 39 HOMOLOG-RELATED"/>
    <property type="match status" value="1"/>
</dbReference>
<evidence type="ECO:0000259" key="1">
    <source>
        <dbReference type="Pfam" id="PF06985"/>
    </source>
</evidence>
<sequence>GIEPIRLVELLPSFTSRSPIECRLIEVDLSQKPDYEALSYVWGDPSRTIAICVDYCKMEVTENLWSALFRLRLKRKPKVIWADALCIDQQSTDDKRRQVQIMRDVYKTASQVIIWLGEHTDSSEILHCAKELQTDEELAQMNASCEQPSQIAALSHLLQRPWFSRTW</sequence>
<dbReference type="EMBL" id="MSFK01000016">
    <property type="protein sequence ID" value="PWY85805.1"/>
    <property type="molecule type" value="Genomic_DNA"/>
</dbReference>
<name>A0A317WID7_9EURO</name>
<dbReference type="Proteomes" id="UP000246702">
    <property type="component" value="Unassembled WGS sequence"/>
</dbReference>
<reference evidence="2 3" key="1">
    <citation type="submission" date="2016-12" db="EMBL/GenBank/DDBJ databases">
        <title>The genomes of Aspergillus section Nigri reveals drivers in fungal speciation.</title>
        <authorList>
            <consortium name="DOE Joint Genome Institute"/>
            <person name="Vesth T.C."/>
            <person name="Nybo J."/>
            <person name="Theobald S."/>
            <person name="Brandl J."/>
            <person name="Frisvad J.C."/>
            <person name="Nielsen K.F."/>
            <person name="Lyhne E.K."/>
            <person name="Kogle M.E."/>
            <person name="Kuo A."/>
            <person name="Riley R."/>
            <person name="Clum A."/>
            <person name="Nolan M."/>
            <person name="Lipzen A."/>
            <person name="Salamov A."/>
            <person name="Henrissat B."/>
            <person name="Wiebenga A."/>
            <person name="De Vries R.P."/>
            <person name="Grigoriev I.V."/>
            <person name="Mortensen U.H."/>
            <person name="Andersen M.R."/>
            <person name="Baker S.E."/>
        </authorList>
    </citation>
    <scope>NUCLEOTIDE SEQUENCE [LARGE SCALE GENOMIC DNA]</scope>
    <source>
        <strain evidence="2 3">CBS 115572</strain>
    </source>
</reference>
<gene>
    <name evidence="2" type="ORF">BO94DRAFT_440595</name>
</gene>
<feature type="domain" description="Heterokaryon incompatibility" evidence="1">
    <location>
        <begin position="35"/>
        <end position="167"/>
    </location>
</feature>
<accession>A0A317WID7</accession>
<dbReference type="AlphaFoldDB" id="A0A317WID7"/>
<dbReference type="InterPro" id="IPR010730">
    <property type="entry name" value="HET"/>
</dbReference>
<feature type="non-terminal residue" evidence="2">
    <location>
        <position position="167"/>
    </location>
</feature>
<dbReference type="InterPro" id="IPR052895">
    <property type="entry name" value="HetReg/Transcr_Mod"/>
</dbReference>
<dbReference type="GeneID" id="37109648"/>
<organism evidence="2 3">
    <name type="scientific">Aspergillus sclerotioniger CBS 115572</name>
    <dbReference type="NCBI Taxonomy" id="1450535"/>
    <lineage>
        <taxon>Eukaryota</taxon>
        <taxon>Fungi</taxon>
        <taxon>Dikarya</taxon>
        <taxon>Ascomycota</taxon>
        <taxon>Pezizomycotina</taxon>
        <taxon>Eurotiomycetes</taxon>
        <taxon>Eurotiomycetidae</taxon>
        <taxon>Eurotiales</taxon>
        <taxon>Aspergillaceae</taxon>
        <taxon>Aspergillus</taxon>
        <taxon>Aspergillus subgen. Circumdati</taxon>
    </lineage>
</organism>
<evidence type="ECO:0000313" key="2">
    <source>
        <dbReference type="EMBL" id="PWY85805.1"/>
    </source>
</evidence>
<proteinExistence type="predicted"/>
<dbReference type="RefSeq" id="XP_025466822.1">
    <property type="nucleotide sequence ID" value="XM_025607505.1"/>
</dbReference>
<protein>
    <recommendedName>
        <fullName evidence="1">Heterokaryon incompatibility domain-containing protein</fullName>
    </recommendedName>
</protein>
<comment type="caution">
    <text evidence="2">The sequence shown here is derived from an EMBL/GenBank/DDBJ whole genome shotgun (WGS) entry which is preliminary data.</text>
</comment>